<evidence type="ECO:0000256" key="1">
    <source>
        <dbReference type="ARBA" id="ARBA00011975"/>
    </source>
</evidence>
<name>A0ABW5R239_9BACL</name>
<evidence type="ECO:0000256" key="2">
    <source>
        <dbReference type="ARBA" id="ARBA00022603"/>
    </source>
</evidence>
<keyword evidence="2 6" id="KW-0489">Methyltransferase</keyword>
<evidence type="ECO:0000256" key="6">
    <source>
        <dbReference type="PROSITE-ProRule" id="PRU01016"/>
    </source>
</evidence>
<organism evidence="8 9">
    <name type="scientific">Paenibacillus thailandensis</name>
    <dbReference type="NCBI Taxonomy" id="393250"/>
    <lineage>
        <taxon>Bacteria</taxon>
        <taxon>Bacillati</taxon>
        <taxon>Bacillota</taxon>
        <taxon>Bacilli</taxon>
        <taxon>Bacillales</taxon>
        <taxon>Paenibacillaceae</taxon>
        <taxon>Paenibacillus</taxon>
    </lineage>
</organism>
<dbReference type="InterPro" id="IPR029063">
    <property type="entry name" value="SAM-dependent_MTases_sf"/>
</dbReference>
<dbReference type="InterPro" id="IPR001525">
    <property type="entry name" value="C5_MeTfrase"/>
</dbReference>
<evidence type="ECO:0000256" key="4">
    <source>
        <dbReference type="ARBA" id="ARBA00022691"/>
    </source>
</evidence>
<evidence type="ECO:0000256" key="3">
    <source>
        <dbReference type="ARBA" id="ARBA00022679"/>
    </source>
</evidence>
<sequence length="379" mass="42567">MNYTCVDLFAGAGGLSEGLRQAGFNVLAANDFDNHAAITYKHNHPESVFLDGPIQEISASDILNKIGLKRGELFCLAGGPPCQAFSVYNHQRGMHDERSGLFREYIRIVEGLNPQWIIMENVTGMTSVEGGLAIKEIIRSLGELGYHVESKTLKAEEFGVPQERRRIIFIGNRLGLPVRFPEPRHDGNNKPFVNVEQAIMDLPAIGVNHGVEEMEYTTEPNFDYQKYMRVGSDKVLNHISPNLTEINLRRLAHIQQGGSWRDIPVELLPAGMQKAKRSDHTKRYGRLHLKGMSSTILTKCDPHWGAYFHPTQDRVISVREAARFQSFPDRFRFLGPKVEQYKQVGNAVPPLLAKAVGEEVIQVMIECADTLEAKVVEVH</sequence>
<feature type="active site" evidence="6">
    <location>
        <position position="82"/>
    </location>
</feature>
<dbReference type="GO" id="GO:0003886">
    <property type="term" value="F:DNA (cytosine-5-)-methyltransferase activity"/>
    <property type="evidence" value="ECO:0007669"/>
    <property type="project" value="UniProtKB-EC"/>
</dbReference>
<evidence type="ECO:0000313" key="9">
    <source>
        <dbReference type="Proteomes" id="UP001597493"/>
    </source>
</evidence>
<gene>
    <name evidence="8" type="ORF">ACFSW5_21215</name>
</gene>
<dbReference type="Gene3D" id="3.90.120.10">
    <property type="entry name" value="DNA Methylase, subunit A, domain 2"/>
    <property type="match status" value="1"/>
</dbReference>
<dbReference type="SUPFAM" id="SSF53335">
    <property type="entry name" value="S-adenosyl-L-methionine-dependent methyltransferases"/>
    <property type="match status" value="1"/>
</dbReference>
<dbReference type="NCBIfam" id="TIGR00675">
    <property type="entry name" value="dcm"/>
    <property type="match status" value="1"/>
</dbReference>
<dbReference type="RefSeq" id="WP_379277598.1">
    <property type="nucleotide sequence ID" value="NZ_JBHUGT010000035.1"/>
</dbReference>
<comment type="caution">
    <text evidence="8">The sequence shown here is derived from an EMBL/GenBank/DDBJ whole genome shotgun (WGS) entry which is preliminary data.</text>
</comment>
<dbReference type="PROSITE" id="PS00095">
    <property type="entry name" value="C5_MTASE_2"/>
    <property type="match status" value="1"/>
</dbReference>
<evidence type="ECO:0000256" key="7">
    <source>
        <dbReference type="RuleBase" id="RU000416"/>
    </source>
</evidence>
<dbReference type="PRINTS" id="PR00105">
    <property type="entry name" value="C5METTRFRASE"/>
</dbReference>
<evidence type="ECO:0000313" key="8">
    <source>
        <dbReference type="EMBL" id="MFD2662779.1"/>
    </source>
</evidence>
<accession>A0ABW5R239</accession>
<dbReference type="EMBL" id="JBHUMY010000032">
    <property type="protein sequence ID" value="MFD2662779.1"/>
    <property type="molecule type" value="Genomic_DNA"/>
</dbReference>
<dbReference type="Proteomes" id="UP001597493">
    <property type="component" value="Unassembled WGS sequence"/>
</dbReference>
<protein>
    <recommendedName>
        <fullName evidence="1">DNA (cytosine-5-)-methyltransferase</fullName>
        <ecNumber evidence="1">2.1.1.37</ecNumber>
    </recommendedName>
</protein>
<keyword evidence="4 6" id="KW-0949">S-adenosyl-L-methionine</keyword>
<keyword evidence="3 6" id="KW-0808">Transferase</keyword>
<dbReference type="PANTHER" id="PTHR10629:SF52">
    <property type="entry name" value="DNA (CYTOSINE-5)-METHYLTRANSFERASE 1"/>
    <property type="match status" value="1"/>
</dbReference>
<dbReference type="PROSITE" id="PS51679">
    <property type="entry name" value="SAM_MT_C5"/>
    <property type="match status" value="1"/>
</dbReference>
<proteinExistence type="inferred from homology"/>
<evidence type="ECO:0000256" key="5">
    <source>
        <dbReference type="ARBA" id="ARBA00022747"/>
    </source>
</evidence>
<dbReference type="Gene3D" id="3.40.50.150">
    <property type="entry name" value="Vaccinia Virus protein VP39"/>
    <property type="match status" value="1"/>
</dbReference>
<dbReference type="EC" id="2.1.1.37" evidence="1"/>
<reference evidence="9" key="1">
    <citation type="journal article" date="2019" name="Int. J. Syst. Evol. Microbiol.">
        <title>The Global Catalogue of Microorganisms (GCM) 10K type strain sequencing project: providing services to taxonomists for standard genome sequencing and annotation.</title>
        <authorList>
            <consortium name="The Broad Institute Genomics Platform"/>
            <consortium name="The Broad Institute Genome Sequencing Center for Infectious Disease"/>
            <person name="Wu L."/>
            <person name="Ma J."/>
        </authorList>
    </citation>
    <scope>NUCLEOTIDE SEQUENCE [LARGE SCALE GENOMIC DNA]</scope>
    <source>
        <strain evidence="9">TISTR 1827</strain>
    </source>
</reference>
<dbReference type="InterPro" id="IPR031303">
    <property type="entry name" value="C5_meth_CS"/>
</dbReference>
<keyword evidence="9" id="KW-1185">Reference proteome</keyword>
<dbReference type="InterPro" id="IPR050390">
    <property type="entry name" value="C5-Methyltransferase"/>
</dbReference>
<dbReference type="GO" id="GO:0032259">
    <property type="term" value="P:methylation"/>
    <property type="evidence" value="ECO:0007669"/>
    <property type="project" value="UniProtKB-KW"/>
</dbReference>
<dbReference type="Pfam" id="PF00145">
    <property type="entry name" value="DNA_methylase"/>
    <property type="match status" value="1"/>
</dbReference>
<keyword evidence="5" id="KW-0680">Restriction system</keyword>
<dbReference type="PANTHER" id="PTHR10629">
    <property type="entry name" value="CYTOSINE-SPECIFIC METHYLTRANSFERASE"/>
    <property type="match status" value="1"/>
</dbReference>
<comment type="similarity">
    <text evidence="6 7">Belongs to the class I-like SAM-binding methyltransferase superfamily. C5-methyltransferase family.</text>
</comment>